<gene>
    <name evidence="1" type="ORF">SAMN05216302_102141</name>
</gene>
<dbReference type="Proteomes" id="UP000199533">
    <property type="component" value="Unassembled WGS sequence"/>
</dbReference>
<organism evidence="1 2">
    <name type="scientific">Nitrosomonas aestuarii</name>
    <dbReference type="NCBI Taxonomy" id="52441"/>
    <lineage>
        <taxon>Bacteria</taxon>
        <taxon>Pseudomonadati</taxon>
        <taxon>Pseudomonadota</taxon>
        <taxon>Betaproteobacteria</taxon>
        <taxon>Nitrosomonadales</taxon>
        <taxon>Nitrosomonadaceae</taxon>
        <taxon>Nitrosomonas</taxon>
    </lineage>
</organism>
<accession>A0A1I4DHJ2</accession>
<proteinExistence type="predicted"/>
<evidence type="ECO:0000313" key="1">
    <source>
        <dbReference type="EMBL" id="SFK92695.1"/>
    </source>
</evidence>
<dbReference type="OrthoDB" id="8547915at2"/>
<keyword evidence="2" id="KW-1185">Reference proteome</keyword>
<reference evidence="2" key="1">
    <citation type="submission" date="2016-10" db="EMBL/GenBank/DDBJ databases">
        <authorList>
            <person name="Varghese N."/>
            <person name="Submissions S."/>
        </authorList>
    </citation>
    <scope>NUCLEOTIDE SEQUENCE [LARGE SCALE GENOMIC DNA]</scope>
    <source>
        <strain evidence="2">Nm69</strain>
    </source>
</reference>
<dbReference type="EMBL" id="FOSP01000021">
    <property type="protein sequence ID" value="SFK92695.1"/>
    <property type="molecule type" value="Genomic_DNA"/>
</dbReference>
<dbReference type="AlphaFoldDB" id="A0A1I4DHJ2"/>
<dbReference type="RefSeq" id="WP_090700760.1">
    <property type="nucleotide sequence ID" value="NZ_FOSP01000021.1"/>
</dbReference>
<protein>
    <submittedName>
        <fullName evidence="1">Uncharacterized protein</fullName>
    </submittedName>
</protein>
<sequence>MKTVNSDHAFKATLAFLKKNPWLIEPGKMIDGDESSEPEAIMFIYLMVTEDVYSYDDARPSVQRVVCQLLYDFIAKLVYLEHPLHKKLWSVDQSIPLHLQALQIIVAEIADIHTHNINQNLNNFA</sequence>
<dbReference type="STRING" id="52441.SAMN05216302_102141"/>
<evidence type="ECO:0000313" key="2">
    <source>
        <dbReference type="Proteomes" id="UP000199533"/>
    </source>
</evidence>
<name>A0A1I4DHJ2_9PROT</name>